<dbReference type="RefSeq" id="WP_078816169.1">
    <property type="nucleotide sequence ID" value="NZ_FUYE01000032.1"/>
</dbReference>
<dbReference type="CDD" id="cd03801">
    <property type="entry name" value="GT4_PimA-like"/>
    <property type="match status" value="1"/>
</dbReference>
<dbReference type="Proteomes" id="UP000190774">
    <property type="component" value="Unassembled WGS sequence"/>
</dbReference>
<dbReference type="InterPro" id="IPR001296">
    <property type="entry name" value="Glyco_trans_1"/>
</dbReference>
<evidence type="ECO:0000313" key="2">
    <source>
        <dbReference type="EMBL" id="SKB08990.1"/>
    </source>
</evidence>
<keyword evidence="2" id="KW-0808">Transferase</keyword>
<proteinExistence type="predicted"/>
<evidence type="ECO:0000313" key="3">
    <source>
        <dbReference type="Proteomes" id="UP000190774"/>
    </source>
</evidence>
<keyword evidence="3" id="KW-1185">Reference proteome</keyword>
<dbReference type="STRING" id="48467.SAMN02745166_05068"/>
<dbReference type="PANTHER" id="PTHR45947">
    <property type="entry name" value="SULFOQUINOVOSYL TRANSFERASE SQD2"/>
    <property type="match status" value="1"/>
</dbReference>
<dbReference type="SUPFAM" id="SSF53756">
    <property type="entry name" value="UDP-Glycosyltransferase/glycogen phosphorylase"/>
    <property type="match status" value="1"/>
</dbReference>
<feature type="domain" description="Glycosyl transferase family 1" evidence="1">
    <location>
        <begin position="210"/>
        <end position="372"/>
    </location>
</feature>
<protein>
    <submittedName>
        <fullName evidence="2">Glycosyltransferase involved in cell wall bisynthesis</fullName>
    </submittedName>
</protein>
<name>A0A1T4Z4L5_9BACT</name>
<dbReference type="Gene3D" id="3.40.50.2000">
    <property type="entry name" value="Glycogen Phosphorylase B"/>
    <property type="match status" value="2"/>
</dbReference>
<reference evidence="3" key="1">
    <citation type="submission" date="2017-02" db="EMBL/GenBank/DDBJ databases">
        <authorList>
            <person name="Varghese N."/>
            <person name="Submissions S."/>
        </authorList>
    </citation>
    <scope>NUCLEOTIDE SEQUENCE [LARGE SCALE GENOMIC DNA]</scope>
    <source>
        <strain evidence="3">ATCC 700200</strain>
    </source>
</reference>
<dbReference type="GO" id="GO:0016757">
    <property type="term" value="F:glycosyltransferase activity"/>
    <property type="evidence" value="ECO:0007669"/>
    <property type="project" value="InterPro"/>
</dbReference>
<accession>A0A1T4Z4L5</accession>
<dbReference type="EMBL" id="FUYE01000032">
    <property type="protein sequence ID" value="SKB08990.1"/>
    <property type="molecule type" value="Genomic_DNA"/>
</dbReference>
<evidence type="ECO:0000259" key="1">
    <source>
        <dbReference type="Pfam" id="PF00534"/>
    </source>
</evidence>
<dbReference type="PANTHER" id="PTHR45947:SF13">
    <property type="entry name" value="TRANSFERASE"/>
    <property type="match status" value="1"/>
</dbReference>
<dbReference type="InterPro" id="IPR050194">
    <property type="entry name" value="Glycosyltransferase_grp1"/>
</dbReference>
<sequence length="400" mass="45075">MSPAILNVFNRYRFPGGEEHSVERIRAHLGMRYPMTLCSYESQEWTGPQAPSTFSQAWRLFYNPEGKRRFEACIEQGRPAAAVFHNIYPVGSPALYRSARQRGLPVLQYLHNYRPFSVGGSLYSRGQLLPDPLYGSYRTEVMQGAWMGSITRSAAMALLLKLLHASGWLNAVHTWIAISDFMRERLVEAGAVHPDRIVTLRHAWDALPQAPEKQDAGYYLFLGRLIEEKGIPTLLTAWDQLYQKLGKATPRLHIAGEGPLAGLITEHSRRNPYICALGKVGGNTKADQLLRCRAVVIPSVWWEPLGLVTYEAYDYAKPVLAARSGGLTETVIPGQTGFLHTPADVENLVQDVLTLESMAPIQRLTMGDRGRHWLRTEAHPEVWLNRFDKILQHALSKKPR</sequence>
<dbReference type="AlphaFoldDB" id="A0A1T4Z4L5"/>
<gene>
    <name evidence="2" type="ORF">SAMN02745166_05068</name>
</gene>
<dbReference type="Pfam" id="PF00534">
    <property type="entry name" value="Glycos_transf_1"/>
    <property type="match status" value="1"/>
</dbReference>
<dbReference type="OrthoDB" id="9787617at2"/>
<organism evidence="2 3">
    <name type="scientific">Prosthecobacter debontii</name>
    <dbReference type="NCBI Taxonomy" id="48467"/>
    <lineage>
        <taxon>Bacteria</taxon>
        <taxon>Pseudomonadati</taxon>
        <taxon>Verrucomicrobiota</taxon>
        <taxon>Verrucomicrobiia</taxon>
        <taxon>Verrucomicrobiales</taxon>
        <taxon>Verrucomicrobiaceae</taxon>
        <taxon>Prosthecobacter</taxon>
    </lineage>
</organism>